<dbReference type="RefSeq" id="WP_007782698.1">
    <property type="nucleotide sequence ID" value="NZ_CM001441.1"/>
</dbReference>
<protein>
    <recommendedName>
        <fullName evidence="5">MORN repeat protein</fullName>
    </recommendedName>
</protein>
<keyword evidence="4" id="KW-1185">Reference proteome</keyword>
<dbReference type="STRING" id="768710.DesyoDRAFT_2143"/>
<accession>H5XUS1</accession>
<sequence>MQKKVKIIMGALSATLLISGGVALANTYSNPATQTQVSVEDVIVENPSVKAIDTVPNDTTGKLTFLRGEYVGETKDGMASGKGIITYNNGDTWKGDFLFNQESGTGIFTGSGTIGSVELTYPVPTAAPKSEDASHRVPPPEGAYYPKPDRPTGIYIHKITFHEGFRTPGMKAVDIHIMARSNNSENELIQGRDEIVSITGTTGKVYDMTGTKRTGINTNAAWENYQEQEITQYQDVSVNEKGITSIVVRRDGQLITVKPDENTKYDTTHR</sequence>
<dbReference type="Proteomes" id="UP000005104">
    <property type="component" value="Chromosome"/>
</dbReference>
<proteinExistence type="predicted"/>
<dbReference type="HOGENOM" id="CLU_1029469_0_0_9"/>
<evidence type="ECO:0008006" key="5">
    <source>
        <dbReference type="Google" id="ProtNLM"/>
    </source>
</evidence>
<evidence type="ECO:0000313" key="3">
    <source>
        <dbReference type="EMBL" id="EHQ89228.1"/>
    </source>
</evidence>
<evidence type="ECO:0000256" key="2">
    <source>
        <dbReference type="SAM" id="SignalP"/>
    </source>
</evidence>
<feature type="chain" id="PRO_5003602288" description="MORN repeat protein" evidence="2">
    <location>
        <begin position="26"/>
        <end position="270"/>
    </location>
</feature>
<evidence type="ECO:0000313" key="4">
    <source>
        <dbReference type="Proteomes" id="UP000005104"/>
    </source>
</evidence>
<dbReference type="SUPFAM" id="SSF82185">
    <property type="entry name" value="Histone H3 K4-specific methyltransferase SET7/9 N-terminal domain"/>
    <property type="match status" value="1"/>
</dbReference>
<name>H5XUS1_9FIRM</name>
<reference evidence="3 4" key="1">
    <citation type="submission" date="2011-11" db="EMBL/GenBank/DDBJ databases">
        <title>The Noncontiguous Finished genome of Desulfosporosinus youngiae DSM 17734.</title>
        <authorList>
            <consortium name="US DOE Joint Genome Institute (JGI-PGF)"/>
            <person name="Lucas S."/>
            <person name="Han J."/>
            <person name="Lapidus A."/>
            <person name="Cheng J.-F."/>
            <person name="Goodwin L."/>
            <person name="Pitluck S."/>
            <person name="Peters L."/>
            <person name="Ovchinnikova G."/>
            <person name="Lu M."/>
            <person name="Land M.L."/>
            <person name="Hauser L."/>
            <person name="Pester M."/>
            <person name="Spring S."/>
            <person name="Ollivier B."/>
            <person name="Rattei T."/>
            <person name="Klenk H.-P."/>
            <person name="Wagner M."/>
            <person name="Loy A."/>
            <person name="Woyke T.J."/>
        </authorList>
    </citation>
    <scope>NUCLEOTIDE SEQUENCE [LARGE SCALE GENOMIC DNA]</scope>
    <source>
        <strain evidence="3 4">DSM 17734</strain>
    </source>
</reference>
<evidence type="ECO:0000256" key="1">
    <source>
        <dbReference type="SAM" id="MobiDB-lite"/>
    </source>
</evidence>
<dbReference type="EMBL" id="CM001441">
    <property type="protein sequence ID" value="EHQ89228.1"/>
    <property type="molecule type" value="Genomic_DNA"/>
</dbReference>
<feature type="region of interest" description="Disordered" evidence="1">
    <location>
        <begin position="127"/>
        <end position="149"/>
    </location>
</feature>
<keyword evidence="2" id="KW-0732">Signal</keyword>
<feature type="signal peptide" evidence="2">
    <location>
        <begin position="1"/>
        <end position="25"/>
    </location>
</feature>
<organism evidence="3 4">
    <name type="scientific">Desulfosporosinus youngiae DSM 17734</name>
    <dbReference type="NCBI Taxonomy" id="768710"/>
    <lineage>
        <taxon>Bacteria</taxon>
        <taxon>Bacillati</taxon>
        <taxon>Bacillota</taxon>
        <taxon>Clostridia</taxon>
        <taxon>Eubacteriales</taxon>
        <taxon>Desulfitobacteriaceae</taxon>
        <taxon>Desulfosporosinus</taxon>
    </lineage>
</organism>
<dbReference type="AlphaFoldDB" id="H5XUS1"/>
<gene>
    <name evidence="3" type="ORF">DesyoDRAFT_2143</name>
</gene>